<accession>A0A9Q8Z606</accession>
<dbReference type="VEuPathDB" id="FungiDB:yc1106_03745"/>
<dbReference type="PANTHER" id="PTHR34883">
    <property type="entry name" value="SERINE-RICH PROTEIN, PUTATIVE-RELATED-RELATED"/>
    <property type="match status" value="1"/>
</dbReference>
<evidence type="ECO:0000313" key="3">
    <source>
        <dbReference type="EMBL" id="USP76471.1"/>
    </source>
</evidence>
<dbReference type="InterPro" id="IPR052953">
    <property type="entry name" value="Ser-rich/MCO-related"/>
</dbReference>
<sequence>MKYFAALPLAATLASAQMGMEAVPAPPATGPKIHTVIVGGMKPVTAGMAPKLEYTPDTIKAAVGDMVVFEFMQKNHTVTQSTFADPCTKMEGGMDSGFMPNPDGKPGVTWNMTVATTEPLWFYCKQKNGIHCGKGMVFSINPSETGDKTMADFKTLAIKQNGTSLVEGGLQQVDPNAAAAPSTVKVEAGGAAATGAPPAPGSPPPPPPGQVVQGSGQDGQGLACSCQCLCGAGSFPSTAAINNFGGFAGMIA</sequence>
<evidence type="ECO:0000256" key="1">
    <source>
        <dbReference type="SAM" id="MobiDB-lite"/>
    </source>
</evidence>
<proteinExistence type="predicted"/>
<evidence type="ECO:0000256" key="2">
    <source>
        <dbReference type="SAM" id="SignalP"/>
    </source>
</evidence>
<dbReference type="Proteomes" id="UP001056012">
    <property type="component" value="Chromosome 3"/>
</dbReference>
<dbReference type="AlphaFoldDB" id="A0A9Q8Z606"/>
<reference evidence="3" key="1">
    <citation type="submission" date="2021-12" db="EMBL/GenBank/DDBJ databases">
        <title>Curvularia clavata genome.</title>
        <authorList>
            <person name="Cao Y."/>
        </authorList>
    </citation>
    <scope>NUCLEOTIDE SEQUENCE</scope>
    <source>
        <strain evidence="3">Yc1106</strain>
    </source>
</reference>
<dbReference type="EMBL" id="CP089276">
    <property type="protein sequence ID" value="USP76471.1"/>
    <property type="molecule type" value="Genomic_DNA"/>
</dbReference>
<dbReference type="OrthoDB" id="1921208at2759"/>
<name>A0A9Q8Z606_CURCL</name>
<keyword evidence="2" id="KW-0732">Signal</keyword>
<organism evidence="3 4">
    <name type="scientific">Curvularia clavata</name>
    <dbReference type="NCBI Taxonomy" id="95742"/>
    <lineage>
        <taxon>Eukaryota</taxon>
        <taxon>Fungi</taxon>
        <taxon>Dikarya</taxon>
        <taxon>Ascomycota</taxon>
        <taxon>Pezizomycotina</taxon>
        <taxon>Dothideomycetes</taxon>
        <taxon>Pleosporomycetidae</taxon>
        <taxon>Pleosporales</taxon>
        <taxon>Pleosporineae</taxon>
        <taxon>Pleosporaceae</taxon>
        <taxon>Curvularia</taxon>
    </lineage>
</organism>
<dbReference type="Gene3D" id="2.60.40.420">
    <property type="entry name" value="Cupredoxins - blue copper proteins"/>
    <property type="match status" value="1"/>
</dbReference>
<gene>
    <name evidence="3" type="ORF">yc1106_03745</name>
</gene>
<feature type="chain" id="PRO_5040506629" evidence="2">
    <location>
        <begin position="17"/>
        <end position="252"/>
    </location>
</feature>
<feature type="region of interest" description="Disordered" evidence="1">
    <location>
        <begin position="183"/>
        <end position="216"/>
    </location>
</feature>
<protein>
    <submittedName>
        <fullName evidence="3">Uncharacterized protein</fullName>
    </submittedName>
</protein>
<keyword evidence="4" id="KW-1185">Reference proteome</keyword>
<dbReference type="PANTHER" id="PTHR34883:SF4">
    <property type="entry name" value="CUPREDOXIN"/>
    <property type="match status" value="1"/>
</dbReference>
<feature type="compositionally biased region" description="Pro residues" evidence="1">
    <location>
        <begin position="197"/>
        <end position="209"/>
    </location>
</feature>
<dbReference type="SUPFAM" id="SSF49503">
    <property type="entry name" value="Cupredoxins"/>
    <property type="match status" value="1"/>
</dbReference>
<evidence type="ECO:0000313" key="4">
    <source>
        <dbReference type="Proteomes" id="UP001056012"/>
    </source>
</evidence>
<dbReference type="InterPro" id="IPR008972">
    <property type="entry name" value="Cupredoxin"/>
</dbReference>
<dbReference type="CDD" id="cd00920">
    <property type="entry name" value="Cupredoxin"/>
    <property type="match status" value="1"/>
</dbReference>
<feature type="signal peptide" evidence="2">
    <location>
        <begin position="1"/>
        <end position="16"/>
    </location>
</feature>